<evidence type="ECO:0000313" key="2">
    <source>
        <dbReference type="Proteomes" id="UP000006911"/>
    </source>
</evidence>
<organism evidence="1 2">
    <name type="scientific">Tuber melanosporum (strain Mel28)</name>
    <name type="common">Perigord black truffle</name>
    <dbReference type="NCBI Taxonomy" id="656061"/>
    <lineage>
        <taxon>Eukaryota</taxon>
        <taxon>Fungi</taxon>
        <taxon>Dikarya</taxon>
        <taxon>Ascomycota</taxon>
        <taxon>Pezizomycotina</taxon>
        <taxon>Pezizomycetes</taxon>
        <taxon>Pezizales</taxon>
        <taxon>Tuberaceae</taxon>
        <taxon>Tuber</taxon>
    </lineage>
</organism>
<reference evidence="1 2" key="1">
    <citation type="journal article" date="2010" name="Nature">
        <title>Perigord black truffle genome uncovers evolutionary origins and mechanisms of symbiosis.</title>
        <authorList>
            <person name="Martin F."/>
            <person name="Kohler A."/>
            <person name="Murat C."/>
            <person name="Balestrini R."/>
            <person name="Coutinho P.M."/>
            <person name="Jaillon O."/>
            <person name="Montanini B."/>
            <person name="Morin E."/>
            <person name="Noel B."/>
            <person name="Percudani R."/>
            <person name="Porcel B."/>
            <person name="Rubini A."/>
            <person name="Amicucci A."/>
            <person name="Amselem J."/>
            <person name="Anthouard V."/>
            <person name="Arcioni S."/>
            <person name="Artiguenave F."/>
            <person name="Aury J.M."/>
            <person name="Ballario P."/>
            <person name="Bolchi A."/>
            <person name="Brenna A."/>
            <person name="Brun A."/>
            <person name="Buee M."/>
            <person name="Cantarel B."/>
            <person name="Chevalier G."/>
            <person name="Couloux A."/>
            <person name="Da Silva C."/>
            <person name="Denoeud F."/>
            <person name="Duplessis S."/>
            <person name="Ghignone S."/>
            <person name="Hilselberger B."/>
            <person name="Iotti M."/>
            <person name="Marcais B."/>
            <person name="Mello A."/>
            <person name="Miranda M."/>
            <person name="Pacioni G."/>
            <person name="Quesneville H."/>
            <person name="Riccioni C."/>
            <person name="Ruotolo R."/>
            <person name="Splivallo R."/>
            <person name="Stocchi V."/>
            <person name="Tisserant E."/>
            <person name="Viscomi A.R."/>
            <person name="Zambonelli A."/>
            <person name="Zampieri E."/>
            <person name="Henrissat B."/>
            <person name="Lebrun M.H."/>
            <person name="Paolocci F."/>
            <person name="Bonfante P."/>
            <person name="Ottonello S."/>
            <person name="Wincker P."/>
        </authorList>
    </citation>
    <scope>NUCLEOTIDE SEQUENCE [LARGE SCALE GENOMIC DNA]</scope>
    <source>
        <strain evidence="1 2">Mel28</strain>
    </source>
</reference>
<gene>
    <name evidence="1" type="ORF">GSTUM_00003709001</name>
</gene>
<protein>
    <submittedName>
        <fullName evidence="1">(Perigord truffle) hypothetical protein</fullName>
    </submittedName>
</protein>
<keyword evidence="2" id="KW-1185">Reference proteome</keyword>
<evidence type="ECO:0000313" key="1">
    <source>
        <dbReference type="EMBL" id="CAZ81583.1"/>
    </source>
</evidence>
<proteinExistence type="predicted"/>
<dbReference type="KEGG" id="tml:GSTUM_00003709001"/>
<name>D5GAP0_TUBMM</name>
<dbReference type="GeneID" id="9187750"/>
<dbReference type="EMBL" id="FN430083">
    <property type="protein sequence ID" value="CAZ81583.1"/>
    <property type="molecule type" value="Genomic_DNA"/>
</dbReference>
<dbReference type="Proteomes" id="UP000006911">
    <property type="component" value="Unassembled WGS sequence"/>
</dbReference>
<dbReference type="HOGENOM" id="CLU_1696789_0_0_1"/>
<sequence length="155" mass="17145">MTVLTTSRIYSQKSIYTARGDFSVLSEGVDTYSWQVLRPEVHDGKCTLRFVGDQINPMVNTQLSWLKALAGASNVRECGDSQALKAAGDPAIFWGLIALSIERGVQPSGLTEVVNRGDWRIPPEEKHTGRVVVVDICCDPRTPKPKDYDYEFPGS</sequence>
<dbReference type="RefSeq" id="XP_002837392.1">
    <property type="nucleotide sequence ID" value="XM_002837346.1"/>
</dbReference>
<dbReference type="InParanoid" id="D5GAP0"/>
<dbReference type="AlphaFoldDB" id="D5GAP0"/>
<accession>D5GAP0</accession>